<proteinExistence type="predicted"/>
<dbReference type="GeneID" id="20040656"/>
<dbReference type="VEuPathDB" id="PlasmoDB:C922_05382"/>
<feature type="compositionally biased region" description="Basic and acidic residues" evidence="1">
    <location>
        <begin position="175"/>
        <end position="192"/>
    </location>
</feature>
<feature type="compositionally biased region" description="Basic and acidic residues" evidence="1">
    <location>
        <begin position="14"/>
        <end position="35"/>
    </location>
</feature>
<keyword evidence="3" id="KW-1185">Reference proteome</keyword>
<dbReference type="AlphaFoldDB" id="W6ZTK2"/>
<evidence type="ECO:0000256" key="1">
    <source>
        <dbReference type="SAM" id="MobiDB-lite"/>
    </source>
</evidence>
<feature type="region of interest" description="Disordered" evidence="1">
    <location>
        <begin position="1"/>
        <end position="134"/>
    </location>
</feature>
<reference evidence="2 3" key="1">
    <citation type="submission" date="2013-02" db="EMBL/GenBank/DDBJ databases">
        <title>The Genome Sequence of Plasmodium inui San Antonio 1.</title>
        <authorList>
            <consortium name="The Broad Institute Genome Sequencing Platform"/>
            <consortium name="The Broad Institute Genome Sequencing Center for Infectious Disease"/>
            <person name="Neafsey D."/>
            <person name="Cheeseman I."/>
            <person name="Volkman S."/>
            <person name="Adams J."/>
            <person name="Walker B."/>
            <person name="Young S.K."/>
            <person name="Zeng Q."/>
            <person name="Gargeya S."/>
            <person name="Fitzgerald M."/>
            <person name="Haas B."/>
            <person name="Abouelleil A."/>
            <person name="Alvarado L."/>
            <person name="Arachchi H.M."/>
            <person name="Berlin A.M."/>
            <person name="Chapman S.B."/>
            <person name="Dewar J."/>
            <person name="Goldberg J."/>
            <person name="Griggs A."/>
            <person name="Gujja S."/>
            <person name="Hansen M."/>
            <person name="Howarth C."/>
            <person name="Imamovic A."/>
            <person name="Larimer J."/>
            <person name="McCowan C."/>
            <person name="Murphy C."/>
            <person name="Neiman D."/>
            <person name="Pearson M."/>
            <person name="Priest M."/>
            <person name="Roberts A."/>
            <person name="Saif S."/>
            <person name="Shea T."/>
            <person name="Sisk P."/>
            <person name="Sykes S."/>
            <person name="Wortman J."/>
            <person name="Nusbaum C."/>
            <person name="Birren B."/>
        </authorList>
    </citation>
    <scope>NUCLEOTIDE SEQUENCE [LARGE SCALE GENOMIC DNA]</scope>
    <source>
        <strain evidence="2 3">San Antonio 1</strain>
    </source>
</reference>
<feature type="compositionally biased region" description="Polar residues" evidence="1">
    <location>
        <begin position="63"/>
        <end position="72"/>
    </location>
</feature>
<feature type="compositionally biased region" description="Basic residues" evidence="1">
    <location>
        <begin position="36"/>
        <end position="52"/>
    </location>
</feature>
<organism evidence="2 3">
    <name type="scientific">Plasmodium inui San Antonio 1</name>
    <dbReference type="NCBI Taxonomy" id="1237626"/>
    <lineage>
        <taxon>Eukaryota</taxon>
        <taxon>Sar</taxon>
        <taxon>Alveolata</taxon>
        <taxon>Apicomplexa</taxon>
        <taxon>Aconoidasida</taxon>
        <taxon>Haemosporida</taxon>
        <taxon>Plasmodiidae</taxon>
        <taxon>Plasmodium</taxon>
        <taxon>Plasmodium (Plasmodium)</taxon>
    </lineage>
</organism>
<name>W6ZTK2_9APIC</name>
<protein>
    <submittedName>
        <fullName evidence="2">Uncharacterized protein</fullName>
    </submittedName>
</protein>
<dbReference type="Proteomes" id="UP000030640">
    <property type="component" value="Unassembled WGS sequence"/>
</dbReference>
<feature type="compositionally biased region" description="Polar residues" evidence="1">
    <location>
        <begin position="1"/>
        <end position="13"/>
    </location>
</feature>
<sequence>MPGNFRQYSALRSSKTEKADEEQEHLGPKPTELKSRLRMPRKRSNHHTKRMKRAGEAREMPSLRSNEYTSLSEADYLIPKVSRGRTGNYKRTSENNKRQSRIRKSNDEELSSQSNKPPKAKKEERGNRWLQELKPYKERRIYELPARTLNRFRPKHNPARETPLLENNQNRRKNRDTPEQNKQRSEEYKGKESPIPQRNSMKPIRTSKIEIHTPLRGSSTNPVSQRNPNRRTTTESFSYPELITPSLENGPPKRTTTGPN</sequence>
<feature type="compositionally biased region" description="Polar residues" evidence="1">
    <location>
        <begin position="216"/>
        <end position="237"/>
    </location>
</feature>
<evidence type="ECO:0000313" key="3">
    <source>
        <dbReference type="Proteomes" id="UP000030640"/>
    </source>
</evidence>
<accession>W6ZTK2</accession>
<dbReference type="RefSeq" id="XP_008819175.1">
    <property type="nucleotide sequence ID" value="XM_008820953.1"/>
</dbReference>
<evidence type="ECO:0000313" key="2">
    <source>
        <dbReference type="EMBL" id="EUD64237.1"/>
    </source>
</evidence>
<feature type="region of interest" description="Disordered" evidence="1">
    <location>
        <begin position="149"/>
        <end position="260"/>
    </location>
</feature>
<gene>
    <name evidence="2" type="ORF">C922_05382</name>
</gene>
<dbReference type="EMBL" id="KI965522">
    <property type="protein sequence ID" value="EUD64237.1"/>
    <property type="molecule type" value="Genomic_DNA"/>
</dbReference>